<dbReference type="Proteomes" id="UP001231189">
    <property type="component" value="Unassembled WGS sequence"/>
</dbReference>
<name>A0AAD8VGY9_LOLMU</name>
<evidence type="ECO:0000313" key="4">
    <source>
        <dbReference type="Proteomes" id="UP001231189"/>
    </source>
</evidence>
<keyword evidence="4" id="KW-1185">Reference proteome</keyword>
<evidence type="ECO:0000256" key="1">
    <source>
        <dbReference type="SAM" id="MobiDB-lite"/>
    </source>
</evidence>
<organism evidence="3 4">
    <name type="scientific">Lolium multiflorum</name>
    <name type="common">Italian ryegrass</name>
    <name type="synonym">Lolium perenne subsp. multiflorum</name>
    <dbReference type="NCBI Taxonomy" id="4521"/>
    <lineage>
        <taxon>Eukaryota</taxon>
        <taxon>Viridiplantae</taxon>
        <taxon>Streptophyta</taxon>
        <taxon>Embryophyta</taxon>
        <taxon>Tracheophyta</taxon>
        <taxon>Spermatophyta</taxon>
        <taxon>Magnoliopsida</taxon>
        <taxon>Liliopsida</taxon>
        <taxon>Poales</taxon>
        <taxon>Poaceae</taxon>
        <taxon>BOP clade</taxon>
        <taxon>Pooideae</taxon>
        <taxon>Poodae</taxon>
        <taxon>Poeae</taxon>
        <taxon>Poeae Chloroplast Group 2 (Poeae type)</taxon>
        <taxon>Loliodinae</taxon>
        <taxon>Loliinae</taxon>
        <taxon>Lolium</taxon>
    </lineage>
</organism>
<reference evidence="3" key="1">
    <citation type="submission" date="2023-07" db="EMBL/GenBank/DDBJ databases">
        <title>A chromosome-level genome assembly of Lolium multiflorum.</title>
        <authorList>
            <person name="Chen Y."/>
            <person name="Copetti D."/>
            <person name="Kolliker R."/>
            <person name="Studer B."/>
        </authorList>
    </citation>
    <scope>NUCLEOTIDE SEQUENCE</scope>
    <source>
        <strain evidence="3">02402/16</strain>
        <tissue evidence="3">Leaf</tissue>
    </source>
</reference>
<proteinExistence type="predicted"/>
<dbReference type="AlphaFoldDB" id="A0AAD8VGY9"/>
<evidence type="ECO:0000313" key="3">
    <source>
        <dbReference type="EMBL" id="KAK1606079.1"/>
    </source>
</evidence>
<feature type="region of interest" description="Disordered" evidence="1">
    <location>
        <begin position="1"/>
        <end position="26"/>
    </location>
</feature>
<dbReference type="EMBL" id="JAUUTY010000007">
    <property type="protein sequence ID" value="KAK1606079.1"/>
    <property type="molecule type" value="Genomic_DNA"/>
</dbReference>
<evidence type="ECO:0000259" key="2">
    <source>
        <dbReference type="Pfam" id="PF25349"/>
    </source>
</evidence>
<protein>
    <recommendedName>
        <fullName evidence="2">Poor homologous synapsis 1 PH domain-containing protein</fullName>
    </recommendedName>
</protein>
<dbReference type="InterPro" id="IPR057619">
    <property type="entry name" value="PH_PHS1"/>
</dbReference>
<gene>
    <name evidence="3" type="ORF">QYE76_029752</name>
</gene>
<feature type="domain" description="Poor homologous synapsis 1 PH" evidence="2">
    <location>
        <begin position="26"/>
        <end position="167"/>
    </location>
</feature>
<feature type="region of interest" description="Disordered" evidence="1">
    <location>
        <begin position="174"/>
        <end position="214"/>
    </location>
</feature>
<dbReference type="Pfam" id="PF25349">
    <property type="entry name" value="PH_PHS1"/>
    <property type="match status" value="1"/>
</dbReference>
<accession>A0AAD8VGY9</accession>
<comment type="caution">
    <text evidence="3">The sequence shown here is derived from an EMBL/GenBank/DDBJ whole genome shotgun (WGS) entry which is preliminary data.</text>
</comment>
<sequence length="341" mass="36787">MAGSGGRSRELPTSRADAAGGKRRSQRWEVEFARYFATPRRSPSTAPPPGLRFVSRARNRLHGTWLPAASTAALCISRPSHSFAAHVLTVSIGDVVYEEHYVSILNFSWPQVACVTECPVRGSRVVFVSFCDRSKQIQKFAVRFPHLGDAESFLNSVKELSSKTMDVIPSGSDCVYEDSSSSEHIASDGPQYRPDEVASFEEPTSDHRTDASSLGYPEELDQSVLPSPLATNIDSSYSGYLHSYSEMPTGYSIKNEKDINVPCPATATGYAPEKACTLDTCHDAAAAVAGTELIADKGKVTAKEIDDILAGIKTYGGGDSFNDMLASLDKAIDELGGDMLL</sequence>